<dbReference type="EMBL" id="CP075371">
    <property type="protein sequence ID" value="QVT78092.1"/>
    <property type="molecule type" value="Genomic_DNA"/>
</dbReference>
<organism evidence="1 2">
    <name type="scientific">Nocardioides aquaticus</name>
    <dbReference type="NCBI Taxonomy" id="160826"/>
    <lineage>
        <taxon>Bacteria</taxon>
        <taxon>Bacillati</taxon>
        <taxon>Actinomycetota</taxon>
        <taxon>Actinomycetes</taxon>
        <taxon>Propionibacteriales</taxon>
        <taxon>Nocardioidaceae</taxon>
        <taxon>Nocardioides</taxon>
    </lineage>
</organism>
<protein>
    <submittedName>
        <fullName evidence="1">Uncharacterized protein</fullName>
    </submittedName>
</protein>
<evidence type="ECO:0000313" key="2">
    <source>
        <dbReference type="Proteomes" id="UP000679307"/>
    </source>
</evidence>
<reference evidence="1 2" key="1">
    <citation type="submission" date="2021-05" db="EMBL/GenBank/DDBJ databases">
        <title>Complete genome of Nocardioides aquaticus KCTC 9944T isolated from meromictic and hypersaline Ekho Lake, Antarctica.</title>
        <authorList>
            <person name="Hwang K."/>
            <person name="Kim K.M."/>
            <person name="Choe H."/>
        </authorList>
    </citation>
    <scope>NUCLEOTIDE SEQUENCE [LARGE SCALE GENOMIC DNA]</scope>
    <source>
        <strain evidence="1 2">KCTC 9944</strain>
    </source>
</reference>
<keyword evidence="2" id="KW-1185">Reference proteome</keyword>
<name>A0ABX8EG88_9ACTN</name>
<evidence type="ECO:0000313" key="1">
    <source>
        <dbReference type="EMBL" id="QVT78092.1"/>
    </source>
</evidence>
<sequence>MVLVEDQLTRRDVDNAWDLLDANEAGVAVELVATQLVEHGATVEEETVRLVRSLCEEMGLRDEVWRSLRGTTADAPDGVAETLRALSSLLYRTGEPRWAALLGSLAEEAATPRPADERRQLLVTVIGLYRGMGGLDDLVLQDASGVRTEQPALDDLRRRLHEQAVRERGADGPVGGGAGS</sequence>
<gene>
    <name evidence="1" type="ORF">ENKNEFLB_00464</name>
</gene>
<dbReference type="Proteomes" id="UP000679307">
    <property type="component" value="Chromosome"/>
</dbReference>
<accession>A0ABX8EG88</accession>
<proteinExistence type="predicted"/>